<dbReference type="GO" id="GO:0070824">
    <property type="term" value="C:SHREC complex"/>
    <property type="evidence" value="ECO:0007669"/>
    <property type="project" value="InterPro"/>
</dbReference>
<dbReference type="EMBL" id="QZAV01000462">
    <property type="protein sequence ID" value="THX25706.1"/>
    <property type="molecule type" value="Genomic_DNA"/>
</dbReference>
<dbReference type="InterPro" id="IPR031915">
    <property type="entry name" value="Clr2_N"/>
</dbReference>
<reference evidence="2 3" key="1">
    <citation type="submission" date="2018-10" db="EMBL/GenBank/DDBJ databases">
        <title>Fifty Aureobasidium pullulans genomes reveal a recombining polyextremotolerant generalist.</title>
        <authorList>
            <person name="Gostincar C."/>
            <person name="Turk M."/>
            <person name="Zajc J."/>
            <person name="Gunde-Cimerman N."/>
        </authorList>
    </citation>
    <scope>NUCLEOTIDE SEQUENCE [LARGE SCALE GENOMIC DNA]</scope>
    <source>
        <strain evidence="2 3">EXF-9785</strain>
    </source>
</reference>
<feature type="domain" description="Cryptic loci regulator 2 N-terminal" evidence="1">
    <location>
        <begin position="67"/>
        <end position="128"/>
    </location>
</feature>
<dbReference type="GO" id="GO:0033553">
    <property type="term" value="C:rDNA heterochromatin"/>
    <property type="evidence" value="ECO:0007669"/>
    <property type="project" value="TreeGrafter"/>
</dbReference>
<dbReference type="InterPro" id="IPR038986">
    <property type="entry name" value="Clr2"/>
</dbReference>
<comment type="caution">
    <text evidence="2">The sequence shown here is derived from an EMBL/GenBank/DDBJ whole genome shotgun (WGS) entry which is preliminary data.</text>
</comment>
<evidence type="ECO:0000259" key="1">
    <source>
        <dbReference type="Pfam" id="PF16761"/>
    </source>
</evidence>
<dbReference type="PANTHER" id="PTHR38046">
    <property type="entry name" value="CRYPTIC LOCI REGULATOR 2"/>
    <property type="match status" value="1"/>
</dbReference>
<accession>A0A4S9DXI0</accession>
<dbReference type="GO" id="GO:0031934">
    <property type="term" value="C:mating-type region heterochromatin"/>
    <property type="evidence" value="ECO:0007669"/>
    <property type="project" value="TreeGrafter"/>
</dbReference>
<sequence length="160" mass="18579">MAYINLRQYSSDGSMARWPRGLRHSLVHPPVAFLGNLERAFGKILEPYQMTTRSTANTAYFTARQFTFREMPQGYAVYNEARTNTTNRAHDTHVYGHPNGHFLSARAFSLHVRWLMQGRTGRCLCTRCRQGYHEALRAAAARRNPPPRREFWQIPEEIIP</sequence>
<evidence type="ECO:0000313" key="2">
    <source>
        <dbReference type="EMBL" id="THX25706.1"/>
    </source>
</evidence>
<dbReference type="Proteomes" id="UP000308953">
    <property type="component" value="Unassembled WGS sequence"/>
</dbReference>
<dbReference type="AlphaFoldDB" id="A0A4S9DXI0"/>
<organism evidence="2 3">
    <name type="scientific">Aureobasidium pullulans</name>
    <name type="common">Black yeast</name>
    <name type="synonym">Pullularia pullulans</name>
    <dbReference type="NCBI Taxonomy" id="5580"/>
    <lineage>
        <taxon>Eukaryota</taxon>
        <taxon>Fungi</taxon>
        <taxon>Dikarya</taxon>
        <taxon>Ascomycota</taxon>
        <taxon>Pezizomycotina</taxon>
        <taxon>Dothideomycetes</taxon>
        <taxon>Dothideomycetidae</taxon>
        <taxon>Dothideales</taxon>
        <taxon>Saccotheciaceae</taxon>
        <taxon>Aureobasidium</taxon>
    </lineage>
</organism>
<dbReference type="PANTHER" id="PTHR38046:SF1">
    <property type="entry name" value="CRYPTIC LOCI REGULATOR 2"/>
    <property type="match status" value="1"/>
</dbReference>
<proteinExistence type="predicted"/>
<evidence type="ECO:0000313" key="3">
    <source>
        <dbReference type="Proteomes" id="UP000308953"/>
    </source>
</evidence>
<name>A0A4S9DXI0_AURPU</name>
<gene>
    <name evidence="2" type="ORF">D6D10_09860</name>
</gene>
<dbReference type="GO" id="GO:0030466">
    <property type="term" value="P:silent mating-type cassette heterochromatin formation"/>
    <property type="evidence" value="ECO:0007669"/>
    <property type="project" value="TreeGrafter"/>
</dbReference>
<dbReference type="Pfam" id="PF16761">
    <property type="entry name" value="Clr2_transil"/>
    <property type="match status" value="1"/>
</dbReference>
<protein>
    <recommendedName>
        <fullName evidence="1">Cryptic loci regulator 2 N-terminal domain-containing protein</fullName>
    </recommendedName>
</protein>